<organism evidence="1 2">
    <name type="scientific">Macroventuria anomochaeta</name>
    <dbReference type="NCBI Taxonomy" id="301207"/>
    <lineage>
        <taxon>Eukaryota</taxon>
        <taxon>Fungi</taxon>
        <taxon>Dikarya</taxon>
        <taxon>Ascomycota</taxon>
        <taxon>Pezizomycotina</taxon>
        <taxon>Dothideomycetes</taxon>
        <taxon>Pleosporomycetidae</taxon>
        <taxon>Pleosporales</taxon>
        <taxon>Pleosporineae</taxon>
        <taxon>Didymellaceae</taxon>
        <taxon>Macroventuria</taxon>
    </lineage>
</organism>
<name>A0ACB6SDZ6_9PLEO</name>
<protein>
    <submittedName>
        <fullName evidence="1">Uncharacterized protein</fullName>
    </submittedName>
</protein>
<evidence type="ECO:0000313" key="1">
    <source>
        <dbReference type="EMBL" id="KAF2632223.1"/>
    </source>
</evidence>
<reference evidence="1" key="1">
    <citation type="journal article" date="2020" name="Stud. Mycol.">
        <title>101 Dothideomycetes genomes: a test case for predicting lifestyles and emergence of pathogens.</title>
        <authorList>
            <person name="Haridas S."/>
            <person name="Albert R."/>
            <person name="Binder M."/>
            <person name="Bloem J."/>
            <person name="Labutti K."/>
            <person name="Salamov A."/>
            <person name="Andreopoulos B."/>
            <person name="Baker S."/>
            <person name="Barry K."/>
            <person name="Bills G."/>
            <person name="Bluhm B."/>
            <person name="Cannon C."/>
            <person name="Castanera R."/>
            <person name="Culley D."/>
            <person name="Daum C."/>
            <person name="Ezra D."/>
            <person name="Gonzalez J."/>
            <person name="Henrissat B."/>
            <person name="Kuo A."/>
            <person name="Liang C."/>
            <person name="Lipzen A."/>
            <person name="Lutzoni F."/>
            <person name="Magnuson J."/>
            <person name="Mondo S."/>
            <person name="Nolan M."/>
            <person name="Ohm R."/>
            <person name="Pangilinan J."/>
            <person name="Park H.-J."/>
            <person name="Ramirez L."/>
            <person name="Alfaro M."/>
            <person name="Sun H."/>
            <person name="Tritt A."/>
            <person name="Yoshinaga Y."/>
            <person name="Zwiers L.-H."/>
            <person name="Turgeon B."/>
            <person name="Goodwin S."/>
            <person name="Spatafora J."/>
            <person name="Crous P."/>
            <person name="Grigoriev I."/>
        </authorList>
    </citation>
    <scope>NUCLEOTIDE SEQUENCE</scope>
    <source>
        <strain evidence="1">CBS 525.71</strain>
    </source>
</reference>
<keyword evidence="2" id="KW-1185">Reference proteome</keyword>
<accession>A0ACB6SDZ6</accession>
<dbReference type="Proteomes" id="UP000799754">
    <property type="component" value="Unassembled WGS sequence"/>
</dbReference>
<proteinExistence type="predicted"/>
<sequence>MGDRRRKYDSIEAADHSLDEVQVNCIVAVTSHGAPARAARGIGVACIGMRSHNASSNLSSDQRSVCVAAVHSRLSLDRSVRAFVICSRLLCQRYGGLLLPRDVVRLSSAAAAQHHNAIVRTACCITVIMDLSAKWTSQASHGDFTKTILHSFRLSLLLLMFQRLQKWLRLSVSA</sequence>
<gene>
    <name evidence="1" type="ORF">BU25DRAFT_144424</name>
</gene>
<dbReference type="EMBL" id="MU006703">
    <property type="protein sequence ID" value="KAF2632223.1"/>
    <property type="molecule type" value="Genomic_DNA"/>
</dbReference>
<comment type="caution">
    <text evidence="1">The sequence shown here is derived from an EMBL/GenBank/DDBJ whole genome shotgun (WGS) entry which is preliminary data.</text>
</comment>
<evidence type="ECO:0000313" key="2">
    <source>
        <dbReference type="Proteomes" id="UP000799754"/>
    </source>
</evidence>